<evidence type="ECO:0000256" key="1">
    <source>
        <dbReference type="ARBA" id="ARBA00004443"/>
    </source>
</evidence>
<sequence>MLPTRPAPIFRTLLRQYAATPSPSLAPASASAFAARLKKSTNITGLEVSPAPLSELESRYTQTLSLLSSFPENSVYKQATTALTQHRLSIVQAAKQQADAVKSNPEQVEGIYEKTEQQLDAGQLEQVLEQAVAEFRLAAKMVDWKSWEPLEHPPAPGQWTYFSMAEEAGEGGEDQNIAGGKN</sequence>
<evidence type="ECO:0000256" key="6">
    <source>
        <dbReference type="ARBA" id="ARBA00022982"/>
    </source>
</evidence>
<dbReference type="GO" id="GO:0005743">
    <property type="term" value="C:mitochondrial inner membrane"/>
    <property type="evidence" value="ECO:0007669"/>
    <property type="project" value="UniProtKB-SubCell"/>
</dbReference>
<organism evidence="9 10">
    <name type="scientific">Ustilago trichophora</name>
    <dbReference type="NCBI Taxonomy" id="86804"/>
    <lineage>
        <taxon>Eukaryota</taxon>
        <taxon>Fungi</taxon>
        <taxon>Dikarya</taxon>
        <taxon>Basidiomycota</taxon>
        <taxon>Ustilaginomycotina</taxon>
        <taxon>Ustilaginomycetes</taxon>
        <taxon>Ustilaginales</taxon>
        <taxon>Ustilaginaceae</taxon>
        <taxon>Ustilago</taxon>
    </lineage>
</organism>
<evidence type="ECO:0000256" key="8">
    <source>
        <dbReference type="ARBA" id="ARBA00023136"/>
    </source>
</evidence>
<evidence type="ECO:0000313" key="10">
    <source>
        <dbReference type="Proteomes" id="UP000324022"/>
    </source>
</evidence>
<protein>
    <submittedName>
        <fullName evidence="9">Uncharacterized protein</fullName>
    </submittedName>
</protein>
<name>A0A5C3EEA9_9BASI</name>
<keyword evidence="8" id="KW-0472">Membrane</keyword>
<dbReference type="OrthoDB" id="286811at2759"/>
<proteinExistence type="inferred from homology"/>
<dbReference type="PANTHER" id="PTHR12653">
    <property type="entry name" value="NADH-UBIQUINONE OXIDOREDUCTASE 13 KD-B SUBUNIT"/>
    <property type="match status" value="1"/>
</dbReference>
<reference evidence="9 10" key="1">
    <citation type="submission" date="2018-03" db="EMBL/GenBank/DDBJ databases">
        <authorList>
            <person name="Guldener U."/>
        </authorList>
    </citation>
    <scope>NUCLEOTIDE SEQUENCE [LARGE SCALE GENOMIC DNA]</scope>
    <source>
        <strain evidence="9 10">NBRC100155</strain>
    </source>
</reference>
<keyword evidence="5" id="KW-0999">Mitochondrion inner membrane</keyword>
<keyword evidence="4" id="KW-0679">Respiratory chain</keyword>
<dbReference type="InterPro" id="IPR006806">
    <property type="entry name" value="NDUFA5"/>
</dbReference>
<evidence type="ECO:0000256" key="5">
    <source>
        <dbReference type="ARBA" id="ARBA00022792"/>
    </source>
</evidence>
<evidence type="ECO:0000256" key="4">
    <source>
        <dbReference type="ARBA" id="ARBA00022660"/>
    </source>
</evidence>
<gene>
    <name evidence="9" type="ORF">UTRI_04752</name>
</gene>
<comment type="similarity">
    <text evidence="2">Belongs to the complex I NDUFA5 subunit family.</text>
</comment>
<evidence type="ECO:0000256" key="7">
    <source>
        <dbReference type="ARBA" id="ARBA00023128"/>
    </source>
</evidence>
<keyword evidence="3" id="KW-0813">Transport</keyword>
<evidence type="ECO:0000256" key="2">
    <source>
        <dbReference type="ARBA" id="ARBA00010261"/>
    </source>
</evidence>
<accession>A0A5C3EEA9</accession>
<dbReference type="GO" id="GO:0022904">
    <property type="term" value="P:respiratory electron transport chain"/>
    <property type="evidence" value="ECO:0007669"/>
    <property type="project" value="InterPro"/>
</dbReference>
<comment type="subcellular location">
    <subcellularLocation>
        <location evidence="1">Mitochondrion inner membrane</location>
        <topology evidence="1">Peripheral membrane protein</topology>
        <orientation evidence="1">Matrix side</orientation>
    </subcellularLocation>
</comment>
<dbReference type="PANTHER" id="PTHR12653:SF0">
    <property type="entry name" value="NADH DEHYDROGENASE [UBIQUINONE] 1 ALPHA SUBCOMPLEX SUBUNIT 5"/>
    <property type="match status" value="1"/>
</dbReference>
<keyword evidence="7" id="KW-0496">Mitochondrion</keyword>
<keyword evidence="10" id="KW-1185">Reference proteome</keyword>
<keyword evidence="6" id="KW-0249">Electron transport</keyword>
<evidence type="ECO:0000256" key="3">
    <source>
        <dbReference type="ARBA" id="ARBA00022448"/>
    </source>
</evidence>
<dbReference type="Proteomes" id="UP000324022">
    <property type="component" value="Unassembled WGS sequence"/>
</dbReference>
<dbReference type="EMBL" id="OOIN01000022">
    <property type="protein sequence ID" value="SPO28355.1"/>
    <property type="molecule type" value="Genomic_DNA"/>
</dbReference>
<evidence type="ECO:0000313" key="9">
    <source>
        <dbReference type="EMBL" id="SPO28355.1"/>
    </source>
</evidence>
<dbReference type="Pfam" id="PF04716">
    <property type="entry name" value="ETC_C1_NDUFA5"/>
    <property type="match status" value="1"/>
</dbReference>
<dbReference type="AlphaFoldDB" id="A0A5C3EEA9"/>